<dbReference type="Proteomes" id="UP000053558">
    <property type="component" value="Unassembled WGS sequence"/>
</dbReference>
<sequence>MSNPSEFYLPPTLPYPVKIASIDAQPGDSVQRGARLLSYSFIYVSAASETQPETRFGTWDCTVEGTLASWSVRVGDVISSERARQRVIVTIDEPCKHDIQVGGMCAVCGKDMTDHDYTGFSNASRASIQMTHSAFGPTVSLEEAQRIERETAEHLLKSRKLSLIVDLDQTIVHATVDPTVGEWINEGKQWEQKHIQKQKARDERKDGSDSDGTASSDEDDCNPNWDALKDVKSFRLGPESFVMPQSQKRGKQKLIENDGCLYYVKPRPGWKEFFQELSKKYEMHVYTMGTRAYAEEVCAAIDPDSKIFGGRILSRDESGSLTQKSLQRLFPCDTSMVVIIDDRADVWEWSPNLIKVIPYDFFVGIGDINSAFLPKVEPLAAAAPAPTKKPPTPSQPQPERPPSAEEEERSEATSDAILTQNSIDLKTQVEERPLAKKQEELQGSSTPHPNGEKPDSGNETPHAAQEQVDSSTTESASPEKTSRKALLKNDDTELKRVGGLLEDIHARFFSLYDSRSTDVSSKKRRHGSKSSKSHDVTHIIPEIRAKVFDGVHILFSSVIPLDTPPETTEIWKVAHMFGAKCYTELSSSITHVVAARLGTVKVDAARRRGGIKVVWVAWFTDSVALWRRMDESHYYLEEPAAAHASPNLDPNQISSDPEPDADDWDEEPGADGSRSLQLDAIDWNDINDEVEAAMNESDDSSDDDDDDDMSDRGSVKSAASELGVSPSPRSKRKRLRSLTPSEAGLNGSADTELRSPLSKRKKLAADRSGLSRLKEAISADELPEKQDRSSRAATPSRLSVADVDEDDGSSEVTEDDFLARELGDWDEELG</sequence>
<comment type="catalytic activity">
    <reaction evidence="5 6">
        <text>O-phospho-L-threonyl-[protein] + H2O = L-threonyl-[protein] + phosphate</text>
        <dbReference type="Rhea" id="RHEA:47004"/>
        <dbReference type="Rhea" id="RHEA-COMP:11060"/>
        <dbReference type="Rhea" id="RHEA-COMP:11605"/>
        <dbReference type="ChEBI" id="CHEBI:15377"/>
        <dbReference type="ChEBI" id="CHEBI:30013"/>
        <dbReference type="ChEBI" id="CHEBI:43474"/>
        <dbReference type="ChEBI" id="CHEBI:61977"/>
        <dbReference type="EC" id="3.1.3.16"/>
    </reaction>
</comment>
<feature type="region of interest" description="Disordered" evidence="7">
    <location>
        <begin position="383"/>
        <end position="487"/>
    </location>
</feature>
<dbReference type="Gene3D" id="3.40.50.10190">
    <property type="entry name" value="BRCT domain"/>
    <property type="match status" value="1"/>
</dbReference>
<feature type="region of interest" description="Disordered" evidence="7">
    <location>
        <begin position="643"/>
        <end position="680"/>
    </location>
</feature>
<dbReference type="GO" id="GO:0008420">
    <property type="term" value="F:RNA polymerase II CTD heptapeptide repeat phosphatase activity"/>
    <property type="evidence" value="ECO:0007669"/>
    <property type="project" value="UniProtKB-UniRule"/>
</dbReference>
<comment type="subcellular location">
    <subcellularLocation>
        <location evidence="1 6">Nucleus</location>
    </subcellularLocation>
</comment>
<evidence type="ECO:0000256" key="5">
    <source>
        <dbReference type="ARBA" id="ARBA00048336"/>
    </source>
</evidence>
<comment type="catalytic activity">
    <reaction evidence="4 6">
        <text>O-phospho-L-seryl-[protein] + H2O = L-seryl-[protein] + phosphate</text>
        <dbReference type="Rhea" id="RHEA:20629"/>
        <dbReference type="Rhea" id="RHEA-COMP:9863"/>
        <dbReference type="Rhea" id="RHEA-COMP:11604"/>
        <dbReference type="ChEBI" id="CHEBI:15377"/>
        <dbReference type="ChEBI" id="CHEBI:29999"/>
        <dbReference type="ChEBI" id="CHEBI:43474"/>
        <dbReference type="ChEBI" id="CHEBI:83421"/>
        <dbReference type="EC" id="3.1.3.16"/>
    </reaction>
</comment>
<dbReference type="AlphaFoldDB" id="A0A5M3N653"/>
<evidence type="ECO:0000256" key="2">
    <source>
        <dbReference type="ARBA" id="ARBA00022801"/>
    </source>
</evidence>
<proteinExistence type="predicted"/>
<feature type="compositionally biased region" description="Acidic residues" evidence="7">
    <location>
        <begin position="694"/>
        <end position="709"/>
    </location>
</feature>
<protein>
    <recommendedName>
        <fullName evidence="6">RNA polymerase II subunit A C-terminal domain phosphatase</fullName>
        <ecNumber evidence="6">3.1.3.16</ecNumber>
    </recommendedName>
</protein>
<dbReference type="EC" id="3.1.3.16" evidence="6"/>
<dbReference type="Pfam" id="PF03031">
    <property type="entry name" value="NIF"/>
    <property type="match status" value="1"/>
</dbReference>
<dbReference type="InterPro" id="IPR039189">
    <property type="entry name" value="Fcp1"/>
</dbReference>
<dbReference type="NCBIfam" id="TIGR02250">
    <property type="entry name" value="FCP1_euk"/>
    <property type="match status" value="1"/>
</dbReference>
<evidence type="ECO:0000256" key="4">
    <source>
        <dbReference type="ARBA" id="ARBA00047761"/>
    </source>
</evidence>
<keyword evidence="11" id="KW-1185">Reference proteome</keyword>
<evidence type="ECO:0000313" key="11">
    <source>
        <dbReference type="Proteomes" id="UP000053558"/>
    </source>
</evidence>
<dbReference type="InterPro" id="IPR004274">
    <property type="entry name" value="FCP1_dom"/>
</dbReference>
<feature type="compositionally biased region" description="Pro residues" evidence="7">
    <location>
        <begin position="387"/>
        <end position="401"/>
    </location>
</feature>
<dbReference type="Pfam" id="PF12738">
    <property type="entry name" value="PTCB-BRCT"/>
    <property type="match status" value="1"/>
</dbReference>
<organism evidence="10 11">
    <name type="scientific">Coniophora puteana (strain RWD-64-598)</name>
    <name type="common">Brown rot fungus</name>
    <dbReference type="NCBI Taxonomy" id="741705"/>
    <lineage>
        <taxon>Eukaryota</taxon>
        <taxon>Fungi</taxon>
        <taxon>Dikarya</taxon>
        <taxon>Basidiomycota</taxon>
        <taxon>Agaricomycotina</taxon>
        <taxon>Agaricomycetes</taxon>
        <taxon>Agaricomycetidae</taxon>
        <taxon>Boletales</taxon>
        <taxon>Coniophorineae</taxon>
        <taxon>Coniophoraceae</taxon>
        <taxon>Coniophora</taxon>
    </lineage>
</organism>
<dbReference type="InterPro" id="IPR036412">
    <property type="entry name" value="HAD-like_sf"/>
</dbReference>
<dbReference type="PANTHER" id="PTHR23081">
    <property type="entry name" value="RNA POLYMERASE II CTD PHOSPHATASE"/>
    <property type="match status" value="1"/>
</dbReference>
<dbReference type="OrthoDB" id="10249888at2759"/>
<feature type="compositionally biased region" description="Polar residues" evidence="7">
    <location>
        <begin position="467"/>
        <end position="479"/>
    </location>
</feature>
<dbReference type="RefSeq" id="XP_007763570.1">
    <property type="nucleotide sequence ID" value="XM_007765380.1"/>
</dbReference>
<dbReference type="InterPro" id="IPR036420">
    <property type="entry name" value="BRCT_dom_sf"/>
</dbReference>
<dbReference type="InterPro" id="IPR023214">
    <property type="entry name" value="HAD_sf"/>
</dbReference>
<feature type="compositionally biased region" description="Acidic residues" evidence="7">
    <location>
        <begin position="657"/>
        <end position="669"/>
    </location>
</feature>
<name>A0A5M3N653_CONPW</name>
<feature type="compositionally biased region" description="Acidic residues" evidence="7">
    <location>
        <begin position="802"/>
        <end position="816"/>
    </location>
</feature>
<dbReference type="SMART" id="SM00292">
    <property type="entry name" value="BRCT"/>
    <property type="match status" value="1"/>
</dbReference>
<evidence type="ECO:0000259" key="8">
    <source>
        <dbReference type="PROSITE" id="PS50172"/>
    </source>
</evidence>
<keyword evidence="2 6" id="KW-0378">Hydrolase</keyword>
<dbReference type="GeneID" id="19211728"/>
<gene>
    <name evidence="10" type="ORF">CONPUDRAFT_95946</name>
</gene>
<evidence type="ECO:0000256" key="7">
    <source>
        <dbReference type="SAM" id="MobiDB-lite"/>
    </source>
</evidence>
<dbReference type="CDD" id="cd07521">
    <property type="entry name" value="HAD_FCP1-like"/>
    <property type="match status" value="1"/>
</dbReference>
<accession>A0A5M3N653</accession>
<dbReference type="PANTHER" id="PTHR23081:SF36">
    <property type="entry name" value="RNA POLYMERASE II SUBUNIT A C-TERMINAL DOMAIN PHOSPHATASE"/>
    <property type="match status" value="1"/>
</dbReference>
<dbReference type="KEGG" id="cput:CONPUDRAFT_95946"/>
<feature type="compositionally biased region" description="Basic and acidic residues" evidence="7">
    <location>
        <begin position="191"/>
        <end position="208"/>
    </location>
</feature>
<feature type="region of interest" description="Disordered" evidence="7">
    <location>
        <begin position="191"/>
        <end position="224"/>
    </location>
</feature>
<feature type="domain" description="FCP1 homology" evidence="9">
    <location>
        <begin position="156"/>
        <end position="379"/>
    </location>
</feature>
<evidence type="ECO:0000313" key="10">
    <source>
        <dbReference type="EMBL" id="EIW86920.1"/>
    </source>
</evidence>
<dbReference type="PROSITE" id="PS50969">
    <property type="entry name" value="FCP1"/>
    <property type="match status" value="1"/>
</dbReference>
<evidence type="ECO:0000259" key="9">
    <source>
        <dbReference type="PROSITE" id="PS50969"/>
    </source>
</evidence>
<dbReference type="CDD" id="cd17729">
    <property type="entry name" value="BRCT_CTDP1"/>
    <property type="match status" value="1"/>
</dbReference>
<feature type="compositionally biased region" description="Basic and acidic residues" evidence="7">
    <location>
        <begin position="772"/>
        <end position="790"/>
    </location>
</feature>
<dbReference type="SMART" id="SM00577">
    <property type="entry name" value="CPDc"/>
    <property type="match status" value="1"/>
</dbReference>
<evidence type="ECO:0000256" key="6">
    <source>
        <dbReference type="RuleBase" id="RU366066"/>
    </source>
</evidence>
<dbReference type="InterPro" id="IPR011947">
    <property type="entry name" value="FCP1_euk"/>
</dbReference>
<dbReference type="InterPro" id="IPR001357">
    <property type="entry name" value="BRCT_dom"/>
</dbReference>
<comment type="function">
    <text evidence="6">This promotes the activity of RNA polymerase II.</text>
</comment>
<dbReference type="PROSITE" id="PS50172">
    <property type="entry name" value="BRCT"/>
    <property type="match status" value="1"/>
</dbReference>
<feature type="region of interest" description="Disordered" evidence="7">
    <location>
        <begin position="694"/>
        <end position="830"/>
    </location>
</feature>
<evidence type="ECO:0000256" key="1">
    <source>
        <dbReference type="ARBA" id="ARBA00004123"/>
    </source>
</evidence>
<feature type="compositionally biased region" description="Polar residues" evidence="7">
    <location>
        <begin position="416"/>
        <end position="425"/>
    </location>
</feature>
<evidence type="ECO:0000256" key="3">
    <source>
        <dbReference type="ARBA" id="ARBA00023242"/>
    </source>
</evidence>
<dbReference type="SUPFAM" id="SSF56784">
    <property type="entry name" value="HAD-like"/>
    <property type="match status" value="1"/>
</dbReference>
<dbReference type="GO" id="GO:0005634">
    <property type="term" value="C:nucleus"/>
    <property type="evidence" value="ECO:0007669"/>
    <property type="project" value="UniProtKB-SubCell"/>
</dbReference>
<keyword evidence="3 6" id="KW-0539">Nucleus</keyword>
<feature type="compositionally biased region" description="Basic and acidic residues" evidence="7">
    <location>
        <begin position="427"/>
        <end position="440"/>
    </location>
</feature>
<dbReference type="SUPFAM" id="SSF52113">
    <property type="entry name" value="BRCT domain"/>
    <property type="match status" value="1"/>
</dbReference>
<comment type="caution">
    <text evidence="10">The sequence shown here is derived from an EMBL/GenBank/DDBJ whole genome shotgun (WGS) entry which is preliminary data.</text>
</comment>
<dbReference type="OMA" id="FMDTINP"/>
<reference evidence="11" key="1">
    <citation type="journal article" date="2012" name="Science">
        <title>The Paleozoic origin of enzymatic lignin decomposition reconstructed from 31 fungal genomes.</title>
        <authorList>
            <person name="Floudas D."/>
            <person name="Binder M."/>
            <person name="Riley R."/>
            <person name="Barry K."/>
            <person name="Blanchette R.A."/>
            <person name="Henrissat B."/>
            <person name="Martinez A.T."/>
            <person name="Otillar R."/>
            <person name="Spatafora J.W."/>
            <person name="Yadav J.S."/>
            <person name="Aerts A."/>
            <person name="Benoit I."/>
            <person name="Boyd A."/>
            <person name="Carlson A."/>
            <person name="Copeland A."/>
            <person name="Coutinho P.M."/>
            <person name="de Vries R.P."/>
            <person name="Ferreira P."/>
            <person name="Findley K."/>
            <person name="Foster B."/>
            <person name="Gaskell J."/>
            <person name="Glotzer D."/>
            <person name="Gorecki P."/>
            <person name="Heitman J."/>
            <person name="Hesse C."/>
            <person name="Hori C."/>
            <person name="Igarashi K."/>
            <person name="Jurgens J.A."/>
            <person name="Kallen N."/>
            <person name="Kersten P."/>
            <person name="Kohler A."/>
            <person name="Kuees U."/>
            <person name="Kumar T.K.A."/>
            <person name="Kuo A."/>
            <person name="LaButti K."/>
            <person name="Larrondo L.F."/>
            <person name="Lindquist E."/>
            <person name="Ling A."/>
            <person name="Lombard V."/>
            <person name="Lucas S."/>
            <person name="Lundell T."/>
            <person name="Martin R."/>
            <person name="McLaughlin D.J."/>
            <person name="Morgenstern I."/>
            <person name="Morin E."/>
            <person name="Murat C."/>
            <person name="Nagy L.G."/>
            <person name="Nolan M."/>
            <person name="Ohm R.A."/>
            <person name="Patyshakuliyeva A."/>
            <person name="Rokas A."/>
            <person name="Ruiz-Duenas F.J."/>
            <person name="Sabat G."/>
            <person name="Salamov A."/>
            <person name="Samejima M."/>
            <person name="Schmutz J."/>
            <person name="Slot J.C."/>
            <person name="St John F."/>
            <person name="Stenlid J."/>
            <person name="Sun H."/>
            <person name="Sun S."/>
            <person name="Syed K."/>
            <person name="Tsang A."/>
            <person name="Wiebenga A."/>
            <person name="Young D."/>
            <person name="Pisabarro A."/>
            <person name="Eastwood D.C."/>
            <person name="Martin F."/>
            <person name="Cullen D."/>
            <person name="Grigoriev I.V."/>
            <person name="Hibbett D.S."/>
        </authorList>
    </citation>
    <scope>NUCLEOTIDE SEQUENCE [LARGE SCALE GENOMIC DNA]</scope>
    <source>
        <strain evidence="11">RWD-64-598 SS2</strain>
    </source>
</reference>
<dbReference type="Gene3D" id="3.40.50.1000">
    <property type="entry name" value="HAD superfamily/HAD-like"/>
    <property type="match status" value="1"/>
</dbReference>
<dbReference type="EMBL" id="JH711573">
    <property type="protein sequence ID" value="EIW86920.1"/>
    <property type="molecule type" value="Genomic_DNA"/>
</dbReference>
<feature type="domain" description="BRCT" evidence="8">
    <location>
        <begin position="543"/>
        <end position="636"/>
    </location>
</feature>